<dbReference type="Gene3D" id="3.40.50.11810">
    <property type="match status" value="1"/>
</dbReference>
<evidence type="ECO:0000256" key="1">
    <source>
        <dbReference type="ARBA" id="ARBA00023002"/>
    </source>
</evidence>
<dbReference type="Gene3D" id="1.20.1050.140">
    <property type="match status" value="1"/>
</dbReference>
<sequence length="294" mass="32347">MKFALFLGCNIPARVGQYESSARAVLKKLDVDLVDIAEFNCCGYPVRNIDNDAFVLASARNLALAAKQGLDMVCLCKCCFGSMKKAAFLLKEDPLLRDKVNGQLVKEGLTYEKEIGVRHFLSVLYHDVGLDNIKEKVQRPFTDLKIAAHYGCHALRPSKITQFDDPVNPTIFDKLVEATGAKSVDWSLRLDCCGAPLLGMNDKLSMDLTEKKLASGKQAGAAFLCTACPYCQMQFDSVQKMISKTRGTNHELPPVIYTQLLGLSMGIDQALLGLDMNQIRLDGLNGFLSNGKKN</sequence>
<protein>
    <recommendedName>
        <fullName evidence="2">Cysteine-rich domain-containing protein</fullName>
    </recommendedName>
</protein>
<evidence type="ECO:0000313" key="3">
    <source>
        <dbReference type="EMBL" id="SPD76273.1"/>
    </source>
</evidence>
<accession>A0A445N3L2</accession>
<dbReference type="InterPro" id="IPR004017">
    <property type="entry name" value="Cys_rich_dom"/>
</dbReference>
<organism evidence="3">
    <name type="scientific">uncultured Desulfobacterium sp</name>
    <dbReference type="NCBI Taxonomy" id="201089"/>
    <lineage>
        <taxon>Bacteria</taxon>
        <taxon>Pseudomonadati</taxon>
        <taxon>Thermodesulfobacteriota</taxon>
        <taxon>Desulfobacteria</taxon>
        <taxon>Desulfobacterales</taxon>
        <taxon>Desulfobacteriaceae</taxon>
        <taxon>Desulfobacterium</taxon>
        <taxon>environmental samples</taxon>
    </lineage>
</organism>
<dbReference type="GO" id="GO:0016491">
    <property type="term" value="F:oxidoreductase activity"/>
    <property type="evidence" value="ECO:0007669"/>
    <property type="project" value="UniProtKB-KW"/>
</dbReference>
<gene>
    <name evidence="3" type="ORF">PITCH_A880025</name>
</gene>
<proteinExistence type="predicted"/>
<evidence type="ECO:0000259" key="2">
    <source>
        <dbReference type="Pfam" id="PF02754"/>
    </source>
</evidence>
<dbReference type="PANTHER" id="PTHR42947">
    <property type="entry name" value="COB--COM HETERODISULFIDE REDUCTASE SUBUNIT B 1"/>
    <property type="match status" value="1"/>
</dbReference>
<feature type="domain" description="Cysteine-rich" evidence="2">
    <location>
        <begin position="4"/>
        <end position="83"/>
    </location>
</feature>
<dbReference type="PANTHER" id="PTHR42947:SF1">
    <property type="entry name" value="COB--COM HETERODISULFIDE REDUCTASE SUBUNIT B 1"/>
    <property type="match status" value="1"/>
</dbReference>
<dbReference type="InterPro" id="IPR051278">
    <property type="entry name" value="HdrB/HdrD_reductase"/>
</dbReference>
<feature type="domain" description="Cysteine-rich" evidence="2">
    <location>
        <begin position="146"/>
        <end position="236"/>
    </location>
</feature>
<dbReference type="AlphaFoldDB" id="A0A445N3L2"/>
<dbReference type="Pfam" id="PF02754">
    <property type="entry name" value="CCG"/>
    <property type="match status" value="2"/>
</dbReference>
<name>A0A445N3L2_9BACT</name>
<reference evidence="3" key="1">
    <citation type="submission" date="2018-01" db="EMBL/GenBank/DDBJ databases">
        <authorList>
            <person name="Regsiter A."/>
            <person name="William W."/>
        </authorList>
    </citation>
    <scope>NUCLEOTIDE SEQUENCE</scope>
    <source>
        <strain evidence="3">TRIP AH-1</strain>
    </source>
</reference>
<keyword evidence="1" id="KW-0560">Oxidoreductase</keyword>
<dbReference type="EMBL" id="OJIN01000234">
    <property type="protein sequence ID" value="SPD76273.1"/>
    <property type="molecule type" value="Genomic_DNA"/>
</dbReference>